<keyword evidence="2" id="KW-1185">Reference proteome</keyword>
<gene>
    <name evidence="1" type="ORF">HHI36_003001</name>
</gene>
<name>A0ABD2PC77_9CUCU</name>
<proteinExistence type="predicted"/>
<organism evidence="1 2">
    <name type="scientific">Cryptolaemus montrouzieri</name>
    <dbReference type="NCBI Taxonomy" id="559131"/>
    <lineage>
        <taxon>Eukaryota</taxon>
        <taxon>Metazoa</taxon>
        <taxon>Ecdysozoa</taxon>
        <taxon>Arthropoda</taxon>
        <taxon>Hexapoda</taxon>
        <taxon>Insecta</taxon>
        <taxon>Pterygota</taxon>
        <taxon>Neoptera</taxon>
        <taxon>Endopterygota</taxon>
        <taxon>Coleoptera</taxon>
        <taxon>Polyphaga</taxon>
        <taxon>Cucujiformia</taxon>
        <taxon>Coccinelloidea</taxon>
        <taxon>Coccinellidae</taxon>
        <taxon>Scymninae</taxon>
        <taxon>Scymnini</taxon>
        <taxon>Cryptolaemus</taxon>
    </lineage>
</organism>
<comment type="caution">
    <text evidence="1">The sequence shown here is derived from an EMBL/GenBank/DDBJ whole genome shotgun (WGS) entry which is preliminary data.</text>
</comment>
<sequence>MGAGACHALLLSVEQLHNSKVQVMAAAIKYTFILNLRRARPVQDGSIVSNQPKSMGIGGLDLKSAQAVRQRAEDLGLSKALAEKHSLSKILLGSKNRQNTIAIEW</sequence>
<dbReference type="Proteomes" id="UP001516400">
    <property type="component" value="Unassembled WGS sequence"/>
</dbReference>
<accession>A0ABD2PC77</accession>
<protein>
    <submittedName>
        <fullName evidence="1">Uncharacterized protein</fullName>
    </submittedName>
</protein>
<dbReference type="AlphaFoldDB" id="A0ABD2PC77"/>
<evidence type="ECO:0000313" key="1">
    <source>
        <dbReference type="EMBL" id="KAL3288562.1"/>
    </source>
</evidence>
<reference evidence="1 2" key="1">
    <citation type="journal article" date="2021" name="BMC Biol.">
        <title>Horizontally acquired antibacterial genes associated with adaptive radiation of ladybird beetles.</title>
        <authorList>
            <person name="Li H.S."/>
            <person name="Tang X.F."/>
            <person name="Huang Y.H."/>
            <person name="Xu Z.Y."/>
            <person name="Chen M.L."/>
            <person name="Du X.Y."/>
            <person name="Qiu B.Y."/>
            <person name="Chen P.T."/>
            <person name="Zhang W."/>
            <person name="Slipinski A."/>
            <person name="Escalona H.E."/>
            <person name="Waterhouse R.M."/>
            <person name="Zwick A."/>
            <person name="Pang H."/>
        </authorList>
    </citation>
    <scope>NUCLEOTIDE SEQUENCE [LARGE SCALE GENOMIC DNA]</scope>
    <source>
        <strain evidence="1">SYSU2018</strain>
    </source>
</reference>
<evidence type="ECO:0000313" key="2">
    <source>
        <dbReference type="Proteomes" id="UP001516400"/>
    </source>
</evidence>
<dbReference type="EMBL" id="JABFTP020000185">
    <property type="protein sequence ID" value="KAL3288562.1"/>
    <property type="molecule type" value="Genomic_DNA"/>
</dbReference>